<keyword evidence="4" id="KW-1185">Reference proteome</keyword>
<gene>
    <name evidence="3" type="ORF">FD19_GL001029</name>
</gene>
<dbReference type="STRING" id="1423810.FD19_GL001029"/>
<protein>
    <submittedName>
        <fullName evidence="3">Restriction endonuclease</fullName>
    </submittedName>
</protein>
<evidence type="ECO:0000256" key="1">
    <source>
        <dbReference type="ARBA" id="ARBA00022801"/>
    </source>
</evidence>
<keyword evidence="3" id="KW-0255">Endonuclease</keyword>
<accession>A0A0R2C6L9</accession>
<feature type="domain" description="Restriction endonuclease type IV Mrr" evidence="2">
    <location>
        <begin position="160"/>
        <end position="279"/>
    </location>
</feature>
<keyword evidence="1" id="KW-0378">Hydrolase</keyword>
<dbReference type="SUPFAM" id="SSF52980">
    <property type="entry name" value="Restriction endonuclease-like"/>
    <property type="match status" value="1"/>
</dbReference>
<dbReference type="PANTHER" id="PTHR30015">
    <property type="entry name" value="MRR RESTRICTION SYSTEM PROTEIN"/>
    <property type="match status" value="1"/>
</dbReference>
<evidence type="ECO:0000259" key="2">
    <source>
        <dbReference type="Pfam" id="PF04471"/>
    </source>
</evidence>
<dbReference type="RefSeq" id="WP_056969227.1">
    <property type="nucleotide sequence ID" value="NZ_AYZK01000002.1"/>
</dbReference>
<dbReference type="Gene3D" id="3.40.1350.10">
    <property type="match status" value="1"/>
</dbReference>
<dbReference type="Pfam" id="PF04471">
    <property type="entry name" value="Mrr_cat"/>
    <property type="match status" value="1"/>
</dbReference>
<organism evidence="3 4">
    <name type="scientific">Lacticaseibacillus thailandensis DSM 22698 = JCM 13996</name>
    <dbReference type="NCBI Taxonomy" id="1423810"/>
    <lineage>
        <taxon>Bacteria</taxon>
        <taxon>Bacillati</taxon>
        <taxon>Bacillota</taxon>
        <taxon>Bacilli</taxon>
        <taxon>Lactobacillales</taxon>
        <taxon>Lactobacillaceae</taxon>
        <taxon>Lacticaseibacillus</taxon>
    </lineage>
</organism>
<name>A0A0R2C6L9_9LACO</name>
<dbReference type="EMBL" id="AYZK01000002">
    <property type="protein sequence ID" value="KRM87519.1"/>
    <property type="molecule type" value="Genomic_DNA"/>
</dbReference>
<dbReference type="InterPro" id="IPR011856">
    <property type="entry name" value="tRNA_endonuc-like_dom_sf"/>
</dbReference>
<dbReference type="Proteomes" id="UP000051789">
    <property type="component" value="Unassembled WGS sequence"/>
</dbReference>
<reference evidence="3 4" key="1">
    <citation type="journal article" date="2015" name="Genome Announc.">
        <title>Expanding the biotechnology potential of lactobacilli through comparative genomics of 213 strains and associated genera.</title>
        <authorList>
            <person name="Sun Z."/>
            <person name="Harris H.M."/>
            <person name="McCann A."/>
            <person name="Guo C."/>
            <person name="Argimon S."/>
            <person name="Zhang W."/>
            <person name="Yang X."/>
            <person name="Jeffery I.B."/>
            <person name="Cooney J.C."/>
            <person name="Kagawa T.F."/>
            <person name="Liu W."/>
            <person name="Song Y."/>
            <person name="Salvetti E."/>
            <person name="Wrobel A."/>
            <person name="Rasinkangas P."/>
            <person name="Parkhill J."/>
            <person name="Rea M.C."/>
            <person name="O'Sullivan O."/>
            <person name="Ritari J."/>
            <person name="Douillard F.P."/>
            <person name="Paul Ross R."/>
            <person name="Yang R."/>
            <person name="Briner A.E."/>
            <person name="Felis G.E."/>
            <person name="de Vos W.M."/>
            <person name="Barrangou R."/>
            <person name="Klaenhammer T.R."/>
            <person name="Caufield P.W."/>
            <person name="Cui Y."/>
            <person name="Zhang H."/>
            <person name="O'Toole P.W."/>
        </authorList>
    </citation>
    <scope>NUCLEOTIDE SEQUENCE [LARGE SCALE GENOMIC DNA]</scope>
    <source>
        <strain evidence="3 4">DSM 22698</strain>
    </source>
</reference>
<evidence type="ECO:0000313" key="3">
    <source>
        <dbReference type="EMBL" id="KRM87519.1"/>
    </source>
</evidence>
<dbReference type="InterPro" id="IPR011335">
    <property type="entry name" value="Restrct_endonuc-II-like"/>
</dbReference>
<dbReference type="InterPro" id="IPR052906">
    <property type="entry name" value="Type_IV_Methyl-Rstrct_Enzyme"/>
</dbReference>
<dbReference type="PANTHER" id="PTHR30015:SF7">
    <property type="entry name" value="TYPE IV METHYL-DIRECTED RESTRICTION ENZYME ECOKMRR"/>
    <property type="match status" value="1"/>
</dbReference>
<dbReference type="GO" id="GO:0003677">
    <property type="term" value="F:DNA binding"/>
    <property type="evidence" value="ECO:0007669"/>
    <property type="project" value="InterPro"/>
</dbReference>
<evidence type="ECO:0000313" key="4">
    <source>
        <dbReference type="Proteomes" id="UP000051789"/>
    </source>
</evidence>
<comment type="caution">
    <text evidence="3">The sequence shown here is derived from an EMBL/GenBank/DDBJ whole genome shotgun (WGS) entry which is preliminary data.</text>
</comment>
<proteinExistence type="predicted"/>
<dbReference type="GO" id="GO:0009307">
    <property type="term" value="P:DNA restriction-modification system"/>
    <property type="evidence" value="ECO:0007669"/>
    <property type="project" value="InterPro"/>
</dbReference>
<dbReference type="InterPro" id="IPR007560">
    <property type="entry name" value="Restrct_endonuc_IV_Mrr"/>
</dbReference>
<dbReference type="PATRIC" id="fig|1423810.4.peg.1054"/>
<dbReference type="AlphaFoldDB" id="A0A0R2C6L9"/>
<sequence>MAYVRRGAQKAIVRALQSVGGTATRDDLKAIIAEDDDSGFSHDDVYGTVISKNGNPYIPFNLDFNFGIRDLAAIGYIEKPVRGAAIVLTEQGRADPLTNFPNKQQLKTMGDYWSRTTAARRAKNAKKAKFQADGTTVVEANDDDNEDPEDSWKAELLVRIKQFSPAKFEQFARLLIHQMGVRIDAKMGKVISGDHGIDGFGYFQSDEFRTSRVAIQAKRYGDGPVGEPEIDKFKGVMDSFNAEYGIFITTSHFTDGAKRKAVQGAKSVTLIDGQGIVQLVEKYQLHISPVQTFELDDYYTEKN</sequence>
<keyword evidence="3" id="KW-0540">Nuclease</keyword>
<dbReference type="GO" id="GO:0015666">
    <property type="term" value="F:restriction endodeoxyribonuclease activity"/>
    <property type="evidence" value="ECO:0007669"/>
    <property type="project" value="TreeGrafter"/>
</dbReference>